<gene>
    <name evidence="2" type="ORF">Pa4123_30110</name>
</gene>
<dbReference type="Proteomes" id="UP001144280">
    <property type="component" value="Unassembled WGS sequence"/>
</dbReference>
<evidence type="ECO:0008006" key="4">
    <source>
        <dbReference type="Google" id="ProtNLM"/>
    </source>
</evidence>
<organism evidence="2 3">
    <name type="scientific">Phytohabitans aurantiacus</name>
    <dbReference type="NCBI Taxonomy" id="3016789"/>
    <lineage>
        <taxon>Bacteria</taxon>
        <taxon>Bacillati</taxon>
        <taxon>Actinomycetota</taxon>
        <taxon>Actinomycetes</taxon>
        <taxon>Micromonosporales</taxon>
        <taxon>Micromonosporaceae</taxon>
    </lineage>
</organism>
<accession>A0ABQ5QT08</accession>
<keyword evidence="3" id="KW-1185">Reference proteome</keyword>
<dbReference type="EMBL" id="BSDI01000012">
    <property type="protein sequence ID" value="GLH97736.1"/>
    <property type="molecule type" value="Genomic_DNA"/>
</dbReference>
<proteinExistence type="predicted"/>
<reference evidence="2" key="1">
    <citation type="submission" date="2022-12" db="EMBL/GenBank/DDBJ databases">
        <title>New Phytohabitans aurantiacus sp. RD004123 nov., an actinomycete isolated from soil.</title>
        <authorList>
            <person name="Triningsih D.W."/>
            <person name="Harunari E."/>
            <person name="Igarashi Y."/>
        </authorList>
    </citation>
    <scope>NUCLEOTIDE SEQUENCE</scope>
    <source>
        <strain evidence="2">RD004123</strain>
    </source>
</reference>
<name>A0ABQ5QT08_9ACTN</name>
<sequence length="267" mass="26830">MSVRSAIFRGPLGAGVIAGLIALTACGSDDPAPAATAPAPPAATGAGDARQQLAGLAAAAKDRKLTATYTLSVSGRPDRTVVVTSATDGSWRIDIPEAALGGTADVSMAQNGEGIYQCALPSSSRPLQPTCVRVAKPGGRVDAKVDPRVWHPFTDSREVLIDRDAPLAVSVTKPISGAQGTCFSVESTTTSLKAPLDVGIYCYDGDGTLTAARLAYGTLKLTNPPAAAPATITLAGSIVNGEPLGMAAPPTPTAEPSPSESSPSPNG</sequence>
<protein>
    <recommendedName>
        <fullName evidence="4">Lipoprotein</fullName>
    </recommendedName>
</protein>
<evidence type="ECO:0000313" key="3">
    <source>
        <dbReference type="Proteomes" id="UP001144280"/>
    </source>
</evidence>
<comment type="caution">
    <text evidence="2">The sequence shown here is derived from an EMBL/GenBank/DDBJ whole genome shotgun (WGS) entry which is preliminary data.</text>
</comment>
<evidence type="ECO:0000313" key="2">
    <source>
        <dbReference type="EMBL" id="GLH97736.1"/>
    </source>
</evidence>
<feature type="region of interest" description="Disordered" evidence="1">
    <location>
        <begin position="242"/>
        <end position="267"/>
    </location>
</feature>
<dbReference type="PROSITE" id="PS51257">
    <property type="entry name" value="PROKAR_LIPOPROTEIN"/>
    <property type="match status" value="1"/>
</dbReference>
<feature type="compositionally biased region" description="Low complexity" evidence="1">
    <location>
        <begin position="256"/>
        <end position="267"/>
    </location>
</feature>
<dbReference type="RefSeq" id="WP_281895904.1">
    <property type="nucleotide sequence ID" value="NZ_BSDI01000012.1"/>
</dbReference>
<evidence type="ECO:0000256" key="1">
    <source>
        <dbReference type="SAM" id="MobiDB-lite"/>
    </source>
</evidence>